<evidence type="ECO:0000313" key="3">
    <source>
        <dbReference type="Proteomes" id="UP000011082"/>
    </source>
</evidence>
<keyword evidence="3" id="KW-1185">Reference proteome</keyword>
<dbReference type="GeneID" id="19881729"/>
<sequence>MSTEYEYLENEQLKEALKRYEDKREEVYKELEIAFVQQKVRSKILKKETPGVEILFFDSSNALGEENFENLISESAENESIENASLSNNEDPLDDKVISIASELSEIYEDKYQKEQQPARTRLCDYLDLEAEYSGDENEEESKDQDLSEIIDNTVDNKIKLDHFLNEQRENDEKVLRKLKEKFVRKDRAKVSHEFELLEFESNDEFPEIEEFKFDQNEVVDDPSNIEDVSLFTSANLNRKVKIDPSNVFNNADAVIQKLTRKEETKNTGFIEKSHSKMQ</sequence>
<dbReference type="VEuPathDB" id="MicrosporidiaDB:VICG_01017"/>
<name>L2GNC3_VITCO</name>
<dbReference type="RefSeq" id="XP_007604464.1">
    <property type="nucleotide sequence ID" value="XM_007604402.1"/>
</dbReference>
<evidence type="ECO:0000256" key="1">
    <source>
        <dbReference type="SAM" id="Coils"/>
    </source>
</evidence>
<protein>
    <submittedName>
        <fullName evidence="2">Uncharacterized protein</fullName>
    </submittedName>
</protein>
<dbReference type="Proteomes" id="UP000011082">
    <property type="component" value="Unassembled WGS sequence"/>
</dbReference>
<dbReference type="InParanoid" id="L2GNC3"/>
<organism evidence="2 3">
    <name type="scientific">Vittaforma corneae (strain ATCC 50505)</name>
    <name type="common">Microsporidian parasite</name>
    <name type="synonym">Nosema corneum</name>
    <dbReference type="NCBI Taxonomy" id="993615"/>
    <lineage>
        <taxon>Eukaryota</taxon>
        <taxon>Fungi</taxon>
        <taxon>Fungi incertae sedis</taxon>
        <taxon>Microsporidia</taxon>
        <taxon>Nosematidae</taxon>
        <taxon>Vittaforma</taxon>
    </lineage>
</organism>
<proteinExistence type="predicted"/>
<dbReference type="AlphaFoldDB" id="L2GNC3"/>
<keyword evidence="1" id="KW-0175">Coiled coil</keyword>
<dbReference type="HOGENOM" id="CLU_998205_0_0_1"/>
<evidence type="ECO:0000313" key="2">
    <source>
        <dbReference type="EMBL" id="ELA42000.1"/>
    </source>
</evidence>
<gene>
    <name evidence="2" type="ORF">VICG_01017</name>
</gene>
<reference evidence="3" key="1">
    <citation type="submission" date="2011-05" db="EMBL/GenBank/DDBJ databases">
        <title>The genome sequence of Vittaforma corneae strain ATCC 50505.</title>
        <authorList>
            <consortium name="The Broad Institute Genome Sequencing Platform"/>
            <person name="Cuomo C."/>
            <person name="Didier E."/>
            <person name="Bowers L."/>
            <person name="Young S.K."/>
            <person name="Zeng Q."/>
            <person name="Gargeya S."/>
            <person name="Fitzgerald M."/>
            <person name="Haas B."/>
            <person name="Abouelleil A."/>
            <person name="Alvarado L."/>
            <person name="Arachchi H.M."/>
            <person name="Berlin A."/>
            <person name="Chapman S.B."/>
            <person name="Gearin G."/>
            <person name="Goldberg J."/>
            <person name="Griggs A."/>
            <person name="Gujja S."/>
            <person name="Hansen M."/>
            <person name="Heiman D."/>
            <person name="Howarth C."/>
            <person name="Larimer J."/>
            <person name="Lui A."/>
            <person name="MacDonald P.J.P."/>
            <person name="McCowen C."/>
            <person name="Montmayeur A."/>
            <person name="Murphy C."/>
            <person name="Neiman D."/>
            <person name="Pearson M."/>
            <person name="Priest M."/>
            <person name="Roberts A."/>
            <person name="Saif S."/>
            <person name="Shea T."/>
            <person name="Sisk P."/>
            <person name="Stolte C."/>
            <person name="Sykes S."/>
            <person name="Wortman J."/>
            <person name="Nusbaum C."/>
            <person name="Birren B."/>
        </authorList>
    </citation>
    <scope>NUCLEOTIDE SEQUENCE [LARGE SCALE GENOMIC DNA]</scope>
    <source>
        <strain evidence="3">ATCC 50505</strain>
    </source>
</reference>
<dbReference type="EMBL" id="JH370136">
    <property type="protein sequence ID" value="ELA42000.1"/>
    <property type="molecule type" value="Genomic_DNA"/>
</dbReference>
<accession>L2GNC3</accession>
<feature type="coiled-coil region" evidence="1">
    <location>
        <begin position="10"/>
        <end position="37"/>
    </location>
</feature>